<feature type="transmembrane region" description="Helical" evidence="5">
    <location>
        <begin position="51"/>
        <end position="70"/>
    </location>
</feature>
<evidence type="ECO:0000313" key="7">
    <source>
        <dbReference type="EMBL" id="WYJ89265.1"/>
    </source>
</evidence>
<evidence type="ECO:0000256" key="1">
    <source>
        <dbReference type="ARBA" id="ARBA00004141"/>
    </source>
</evidence>
<keyword evidence="8" id="KW-1185">Reference proteome</keyword>
<dbReference type="Pfam" id="PF00654">
    <property type="entry name" value="Voltage_CLC"/>
    <property type="match status" value="1"/>
</dbReference>
<feature type="transmembrane region" description="Helical" evidence="5">
    <location>
        <begin position="144"/>
        <end position="169"/>
    </location>
</feature>
<feature type="transmembrane region" description="Helical" evidence="5">
    <location>
        <begin position="222"/>
        <end position="243"/>
    </location>
</feature>
<feature type="transmembrane region" description="Helical" evidence="5">
    <location>
        <begin position="375"/>
        <end position="397"/>
    </location>
</feature>
<dbReference type="InterPro" id="IPR014743">
    <property type="entry name" value="Cl-channel_core"/>
</dbReference>
<dbReference type="InterPro" id="IPR001807">
    <property type="entry name" value="ClC"/>
</dbReference>
<keyword evidence="4 5" id="KW-0472">Membrane</keyword>
<protein>
    <submittedName>
        <fullName evidence="6">Voltage-gated chloride channel family protein</fullName>
    </submittedName>
</protein>
<proteinExistence type="predicted"/>
<dbReference type="SUPFAM" id="SSF81340">
    <property type="entry name" value="Clc chloride channel"/>
    <property type="match status" value="1"/>
</dbReference>
<reference evidence="6" key="1">
    <citation type="submission" date="2017-05" db="EMBL/GenBank/DDBJ databases">
        <title>The Genome Sequence of Enterococcus sp. 9E7_DIV0242.</title>
        <authorList>
            <consortium name="The Broad Institute Genomics Platform"/>
            <consortium name="The Broad Institute Genomic Center for Infectious Diseases"/>
            <person name="Earl A."/>
            <person name="Manson A."/>
            <person name="Schwartman J."/>
            <person name="Gilmore M."/>
            <person name="Abouelleil A."/>
            <person name="Cao P."/>
            <person name="Chapman S."/>
            <person name="Cusick C."/>
            <person name="Shea T."/>
            <person name="Young S."/>
            <person name="Neafsey D."/>
            <person name="Nusbaum C."/>
            <person name="Birren B."/>
        </authorList>
    </citation>
    <scope>NUCLEOTIDE SEQUENCE [LARGE SCALE GENOMIC DNA]</scope>
    <source>
        <strain evidence="6">9E7_DIV0242</strain>
    </source>
</reference>
<accession>A0A242KDD5</accession>
<reference evidence="7" key="3">
    <citation type="submission" date="2024-03" db="EMBL/GenBank/DDBJ databases">
        <title>The Genome Sequence of Enterococcus sp. DIV0242b.</title>
        <authorList>
            <consortium name="The Broad Institute Genomics Platform"/>
            <consortium name="The Broad Institute Microbial Omics Core"/>
            <consortium name="The Broad Institute Genomic Center for Infectious Diseases"/>
            <person name="Earl A."/>
            <person name="Manson A."/>
            <person name="Gilmore M."/>
            <person name="Schwartman J."/>
            <person name="Shea T."/>
            <person name="Abouelleil A."/>
            <person name="Cao P."/>
            <person name="Chapman S."/>
            <person name="Cusick C."/>
            <person name="Young S."/>
            <person name="Neafsey D."/>
            <person name="Nusbaum C."/>
            <person name="Birren B."/>
        </authorList>
    </citation>
    <scope>NUCLEOTIDE SEQUENCE</scope>
    <source>
        <strain evidence="7">9E7_DIV0242</strain>
    </source>
</reference>
<dbReference type="PANTHER" id="PTHR43427">
    <property type="entry name" value="CHLORIDE CHANNEL PROTEIN CLC-E"/>
    <property type="match status" value="1"/>
</dbReference>
<feature type="transmembrane region" description="Helical" evidence="5">
    <location>
        <begin position="335"/>
        <end position="355"/>
    </location>
</feature>
<name>A0A242KDD5_9ENTE</name>
<evidence type="ECO:0000313" key="6">
    <source>
        <dbReference type="EMBL" id="OTP19181.1"/>
    </source>
</evidence>
<dbReference type="OrthoDB" id="9767361at2"/>
<dbReference type="InterPro" id="IPR050368">
    <property type="entry name" value="ClC-type_chloride_channel"/>
</dbReference>
<dbReference type="AlphaFoldDB" id="A0A242KDD5"/>
<dbReference type="Proteomes" id="UP000195141">
    <property type="component" value="Chromosome"/>
</dbReference>
<organism evidence="6">
    <name type="scientific">Candidatus Enterococcus clewellii</name>
    <dbReference type="NCBI Taxonomy" id="1834193"/>
    <lineage>
        <taxon>Bacteria</taxon>
        <taxon>Bacillati</taxon>
        <taxon>Bacillota</taxon>
        <taxon>Bacilli</taxon>
        <taxon>Lactobacillales</taxon>
        <taxon>Enterococcaceae</taxon>
        <taxon>Enterococcus</taxon>
    </lineage>
</organism>
<evidence type="ECO:0000256" key="3">
    <source>
        <dbReference type="ARBA" id="ARBA00022989"/>
    </source>
</evidence>
<feature type="transmembrane region" description="Helical" evidence="5">
    <location>
        <begin position="17"/>
        <end position="39"/>
    </location>
</feature>
<reference evidence="7" key="2">
    <citation type="submission" date="2017-05" db="EMBL/GenBank/DDBJ databases">
        <authorList>
            <consortium name="The Broad Institute Genomics Platform"/>
            <consortium name="The Broad Institute Genomic Center for Infectious Diseases"/>
            <person name="Earl A."/>
            <person name="Manson A."/>
            <person name="Schwartman J."/>
            <person name="Gilmore M."/>
            <person name="Abouelleil A."/>
            <person name="Cao P."/>
            <person name="Chapman S."/>
            <person name="Cusick C."/>
            <person name="Shea T."/>
            <person name="Young S."/>
            <person name="Neafsey D."/>
            <person name="Nusbaum C."/>
            <person name="Birren B."/>
        </authorList>
    </citation>
    <scope>NUCLEOTIDE SEQUENCE</scope>
    <source>
        <strain evidence="7">9E7_DIV0242</strain>
    </source>
</reference>
<dbReference type="RefSeq" id="WP_086348083.1">
    <property type="nucleotide sequence ID" value="NZ_CP147247.1"/>
</dbReference>
<gene>
    <name evidence="7" type="ORF">A5888_000984</name>
    <name evidence="6" type="ORF">A5888_000995</name>
</gene>
<keyword evidence="2 5" id="KW-0812">Transmembrane</keyword>
<evidence type="ECO:0000256" key="5">
    <source>
        <dbReference type="SAM" id="Phobius"/>
    </source>
</evidence>
<keyword evidence="3 5" id="KW-1133">Transmembrane helix</keyword>
<feature type="transmembrane region" description="Helical" evidence="5">
    <location>
        <begin position="255"/>
        <end position="278"/>
    </location>
</feature>
<dbReference type="EMBL" id="CP147247">
    <property type="protein sequence ID" value="WYJ89265.1"/>
    <property type="molecule type" value="Genomic_DNA"/>
</dbReference>
<dbReference type="Gene3D" id="1.10.3080.10">
    <property type="entry name" value="Clc chloride channel"/>
    <property type="match status" value="1"/>
</dbReference>
<evidence type="ECO:0000256" key="4">
    <source>
        <dbReference type="ARBA" id="ARBA00023136"/>
    </source>
</evidence>
<dbReference type="EMBL" id="NGMM01000001">
    <property type="protein sequence ID" value="OTP19181.1"/>
    <property type="molecule type" value="Genomic_DNA"/>
</dbReference>
<evidence type="ECO:0000313" key="8">
    <source>
        <dbReference type="Proteomes" id="UP000195141"/>
    </source>
</evidence>
<sequence length="424" mass="45481">MDRKNKLLLTGIYMGKWMIIALIIGGIMGSLSAFFLNSLAWVSAYRESHRWLLFLLPVSGGIFAYLYTHYGKNAAGGNNLVIRQANGGDETIPLRLIPLTLFGTITTHLFGGSVGREGTAVQMGGAVADSVGRGFRLSGYEREIILISGISAGFSSVFGTPLAGTIFGLEVLALGKLRSEAIFPSFFSAFFANIVTEMYGVSHTHYAMGAVPEWSVQVFLKIVLAGICFGLIGWVFSRSIVFLKKTYSNWIANPVLRNIFGGAIVVAAALFLGTQRYLGLSLPLLTDAFSGNAEPFDFIGKLFFTILSLGAGYQGGEVTPLFEIGATLGSTLAPLLQLSVPFLAGLGFIGVFSGATNTPIACFIMGVELFGSQSAVFLLMICIISYMCSGNSGIYAAQEITLEKGRVVLPIYDSWKSKRTSRDS</sequence>
<feature type="transmembrane region" description="Helical" evidence="5">
    <location>
        <begin position="181"/>
        <end position="202"/>
    </location>
</feature>
<dbReference type="CDD" id="cd03682">
    <property type="entry name" value="ClC_sycA_like"/>
    <property type="match status" value="1"/>
</dbReference>
<dbReference type="PANTHER" id="PTHR43427:SF12">
    <property type="entry name" value="CHLORIDE TRANSPORTER"/>
    <property type="match status" value="1"/>
</dbReference>
<dbReference type="GO" id="GO:0015108">
    <property type="term" value="F:chloride transmembrane transporter activity"/>
    <property type="evidence" value="ECO:0007669"/>
    <property type="project" value="InterPro"/>
</dbReference>
<evidence type="ECO:0000256" key="2">
    <source>
        <dbReference type="ARBA" id="ARBA00022692"/>
    </source>
</evidence>
<dbReference type="GO" id="GO:0016020">
    <property type="term" value="C:membrane"/>
    <property type="evidence" value="ECO:0007669"/>
    <property type="project" value="UniProtKB-SubCell"/>
</dbReference>
<comment type="subcellular location">
    <subcellularLocation>
        <location evidence="1">Membrane</location>
        <topology evidence="1">Multi-pass membrane protein</topology>
    </subcellularLocation>
</comment>